<accession>A0ABW8IDH7</accession>
<keyword evidence="1" id="KW-1134">Transmembrane beta strand</keyword>
<proteinExistence type="predicted"/>
<dbReference type="Proteomes" id="UP001620409">
    <property type="component" value="Unassembled WGS sequence"/>
</dbReference>
<keyword evidence="2" id="KW-0812">Transmembrane</keyword>
<evidence type="ECO:0000256" key="1">
    <source>
        <dbReference type="ARBA" id="ARBA00022452"/>
    </source>
</evidence>
<keyword evidence="4" id="KW-0732">Signal</keyword>
<dbReference type="EMBL" id="JADIKI010000021">
    <property type="protein sequence ID" value="MFK2853221.1"/>
    <property type="molecule type" value="Genomic_DNA"/>
</dbReference>
<dbReference type="PANTHER" id="PTHR34597">
    <property type="entry name" value="SLR1661 PROTEIN"/>
    <property type="match status" value="1"/>
</dbReference>
<dbReference type="Pfam" id="PF03865">
    <property type="entry name" value="ShlB"/>
    <property type="match status" value="1"/>
</dbReference>
<evidence type="ECO:0000259" key="6">
    <source>
        <dbReference type="Pfam" id="PF08479"/>
    </source>
</evidence>
<dbReference type="InterPro" id="IPR013686">
    <property type="entry name" value="Polypept-transport_assoc_ShlB"/>
</dbReference>
<organism evidence="7 8">
    <name type="scientific">Dyella humi</name>
    <dbReference type="NCBI Taxonomy" id="1770547"/>
    <lineage>
        <taxon>Bacteria</taxon>
        <taxon>Pseudomonadati</taxon>
        <taxon>Pseudomonadota</taxon>
        <taxon>Gammaproteobacteria</taxon>
        <taxon>Lysobacterales</taxon>
        <taxon>Rhodanobacteraceae</taxon>
        <taxon>Dyella</taxon>
    </lineage>
</organism>
<dbReference type="InterPro" id="IPR051544">
    <property type="entry name" value="TPS_OM_transporter"/>
</dbReference>
<feature type="domain" description="Polypeptide-transport-associated ShlB-type" evidence="6">
    <location>
        <begin position="198"/>
        <end position="244"/>
    </location>
</feature>
<name>A0ABW8IDH7_9GAMM</name>
<evidence type="ECO:0000256" key="2">
    <source>
        <dbReference type="ARBA" id="ARBA00022692"/>
    </source>
</evidence>
<dbReference type="Gene3D" id="3.10.20.310">
    <property type="entry name" value="membrane protein fhac"/>
    <property type="match status" value="1"/>
</dbReference>
<protein>
    <submittedName>
        <fullName evidence="7">ShlB/FhaC/HecB family hemolysin secretion/activation protein</fullName>
    </submittedName>
</protein>
<keyword evidence="3" id="KW-0998">Cell outer membrane</keyword>
<evidence type="ECO:0000256" key="4">
    <source>
        <dbReference type="SAM" id="SignalP"/>
    </source>
</evidence>
<dbReference type="Gene3D" id="2.40.160.50">
    <property type="entry name" value="membrane protein fhac: a member of the omp85/tpsb transporter family"/>
    <property type="match status" value="1"/>
</dbReference>
<sequence>MAAALALALGSSSVWAQGGAPAAAQNILVSGVPASSPDIQKIVDGEYQKALAATGNANTLDHTQLQALAERITTALKKAGYPQAHAYLADQFVSYSFGAGAKPASAGANAQAAASAVPAASAAGNAALASAPSESGVVPPVKERESGSAAAQKIAVKGFRVDGVGDHPDSGITFDSIQAMADAQYHKLGGGADQPVMLSFAQMQGVADAITDRYRKAGFIVASAFLPAQTIGNDQKVEIQILEGRVGRIIVKGNKRYYADVIAAPAQQLRGEPLQKSTVDSALLYVRDLPGVSVASTFQPGRQTGDTDLIMVAREARNPFTFTTGADNYGTPLTGRYRAEGGVTWNSPLGIGDSLSANANYALDPNQNAYGSLNYSAPLVVVPGLSMNIGGTRSELQINSDGFAALKVRGPTTTYFAGSDWKFINDDDMKMQTSLHVIREQSRLSTQGLQLSNEKFNLLELAYAMNHTDRRLHGVDLLQVSVRKSLDDQSHEPDLVSPNHAHDFSLLKISYTRLQFLTQAQRLYFKFNGQWTPDALVPMEQFVIGGPDSVRAYPIADGLTDRGYYTSLEYHVDAPGFGNVTSPFYGRPWRELLELETFFDYARGFAAGADLHSSTPPVNFSGWGAGFIFRIPQFHHFEFHLDGSIPLGSQQATDRHGYHVYGRMGLTF</sequence>
<comment type="caution">
    <text evidence="7">The sequence shown here is derived from an EMBL/GenBank/DDBJ whole genome shotgun (WGS) entry which is preliminary data.</text>
</comment>
<evidence type="ECO:0000313" key="8">
    <source>
        <dbReference type="Proteomes" id="UP001620409"/>
    </source>
</evidence>
<gene>
    <name evidence="7" type="ORF">ISP18_01255</name>
</gene>
<evidence type="ECO:0000259" key="5">
    <source>
        <dbReference type="Pfam" id="PF03865"/>
    </source>
</evidence>
<dbReference type="Pfam" id="PF08479">
    <property type="entry name" value="POTRA_2"/>
    <property type="match status" value="1"/>
</dbReference>
<feature type="chain" id="PRO_5047149621" evidence="4">
    <location>
        <begin position="17"/>
        <end position="668"/>
    </location>
</feature>
<dbReference type="RefSeq" id="WP_380016247.1">
    <property type="nucleotide sequence ID" value="NZ_JADIKI010000021.1"/>
</dbReference>
<feature type="signal peptide" evidence="4">
    <location>
        <begin position="1"/>
        <end position="16"/>
    </location>
</feature>
<evidence type="ECO:0000256" key="3">
    <source>
        <dbReference type="ARBA" id="ARBA00023237"/>
    </source>
</evidence>
<dbReference type="InterPro" id="IPR005565">
    <property type="entry name" value="Hemolysn_activator_HlyB_C"/>
</dbReference>
<feature type="domain" description="Haemolysin activator HlyB C-terminal" evidence="5">
    <location>
        <begin position="306"/>
        <end position="571"/>
    </location>
</feature>
<evidence type="ECO:0000313" key="7">
    <source>
        <dbReference type="EMBL" id="MFK2853221.1"/>
    </source>
</evidence>
<keyword evidence="1" id="KW-0472">Membrane</keyword>
<dbReference type="PANTHER" id="PTHR34597:SF3">
    <property type="entry name" value="OUTER MEMBRANE TRANSPORTER CDIB"/>
    <property type="match status" value="1"/>
</dbReference>
<keyword evidence="8" id="KW-1185">Reference proteome</keyword>
<reference evidence="7 8" key="1">
    <citation type="submission" date="2020-10" db="EMBL/GenBank/DDBJ databases">
        <title>Phylogeny of dyella-like bacteria.</title>
        <authorList>
            <person name="Fu J."/>
        </authorList>
    </citation>
    <scope>NUCLEOTIDE SEQUENCE [LARGE SCALE GENOMIC DNA]</scope>
    <source>
        <strain evidence="7 8">DHG40</strain>
    </source>
</reference>